<dbReference type="AlphaFoldDB" id="A0A2N9F585"/>
<accession>A0A2N9F585</accession>
<protein>
    <submittedName>
        <fullName evidence="2">Uncharacterized protein</fullName>
    </submittedName>
</protein>
<evidence type="ECO:0000256" key="1">
    <source>
        <dbReference type="SAM" id="MobiDB-lite"/>
    </source>
</evidence>
<feature type="region of interest" description="Disordered" evidence="1">
    <location>
        <begin position="127"/>
        <end position="150"/>
    </location>
</feature>
<feature type="compositionally biased region" description="Polar residues" evidence="1">
    <location>
        <begin position="11"/>
        <end position="28"/>
    </location>
</feature>
<feature type="region of interest" description="Disordered" evidence="1">
    <location>
        <begin position="1"/>
        <end position="93"/>
    </location>
</feature>
<reference evidence="2" key="1">
    <citation type="submission" date="2018-02" db="EMBL/GenBank/DDBJ databases">
        <authorList>
            <person name="Cohen D.B."/>
            <person name="Kent A.D."/>
        </authorList>
    </citation>
    <scope>NUCLEOTIDE SEQUENCE</scope>
</reference>
<dbReference type="EMBL" id="OIVN01000566">
    <property type="protein sequence ID" value="SPC82245.1"/>
    <property type="molecule type" value="Genomic_DNA"/>
</dbReference>
<proteinExistence type="predicted"/>
<organism evidence="2">
    <name type="scientific">Fagus sylvatica</name>
    <name type="common">Beechnut</name>
    <dbReference type="NCBI Taxonomy" id="28930"/>
    <lineage>
        <taxon>Eukaryota</taxon>
        <taxon>Viridiplantae</taxon>
        <taxon>Streptophyta</taxon>
        <taxon>Embryophyta</taxon>
        <taxon>Tracheophyta</taxon>
        <taxon>Spermatophyta</taxon>
        <taxon>Magnoliopsida</taxon>
        <taxon>eudicotyledons</taxon>
        <taxon>Gunneridae</taxon>
        <taxon>Pentapetalae</taxon>
        <taxon>rosids</taxon>
        <taxon>fabids</taxon>
        <taxon>Fagales</taxon>
        <taxon>Fagaceae</taxon>
        <taxon>Fagus</taxon>
    </lineage>
</organism>
<sequence length="150" mass="16771">MVNDQKKTIHRSVSQSPENVEESWSSTPPSGPRRVVQRSTANSVTEKRSAAAPTAANDEGSDEEDEARLKRLRNLPWPPKSVPSEAGNDEKPTGYFLYPLVTVDLSTKPVHGSTSWDQKMIIKPKRDLRNLPWPPPLGDNDHHSPALRWS</sequence>
<gene>
    <name evidence="2" type="ORF">FSB_LOCUS10127</name>
</gene>
<name>A0A2N9F585_FAGSY</name>
<evidence type="ECO:0000313" key="2">
    <source>
        <dbReference type="EMBL" id="SPC82245.1"/>
    </source>
</evidence>